<dbReference type="PANTHER" id="PTHR46888">
    <property type="entry name" value="ZINC KNUCKLE DOMAINCONTAINING PROTEIN-RELATED"/>
    <property type="match status" value="1"/>
</dbReference>
<dbReference type="InterPro" id="IPR021109">
    <property type="entry name" value="Peptidase_aspartic_dom_sf"/>
</dbReference>
<comment type="caution">
    <text evidence="1">The sequence shown here is derived from an EMBL/GenBank/DDBJ whole genome shotgun (WGS) entry which is preliminary data.</text>
</comment>
<dbReference type="Proteomes" id="UP001066276">
    <property type="component" value="Chromosome 4_2"/>
</dbReference>
<keyword evidence="2" id="KW-1185">Reference proteome</keyword>
<reference evidence="1" key="1">
    <citation type="journal article" date="2022" name="bioRxiv">
        <title>Sequencing and chromosome-scale assembly of the giantPleurodeles waltlgenome.</title>
        <authorList>
            <person name="Brown T."/>
            <person name="Elewa A."/>
            <person name="Iarovenko S."/>
            <person name="Subramanian E."/>
            <person name="Araus A.J."/>
            <person name="Petzold A."/>
            <person name="Susuki M."/>
            <person name="Suzuki K.-i.T."/>
            <person name="Hayashi T."/>
            <person name="Toyoda A."/>
            <person name="Oliveira C."/>
            <person name="Osipova E."/>
            <person name="Leigh N.D."/>
            <person name="Simon A."/>
            <person name="Yun M.H."/>
        </authorList>
    </citation>
    <scope>NUCLEOTIDE SEQUENCE</scope>
    <source>
        <strain evidence="1">20211129_DDA</strain>
        <tissue evidence="1">Liver</tissue>
    </source>
</reference>
<dbReference type="PANTHER" id="PTHR46888:SF1">
    <property type="entry name" value="RIBONUCLEASE H"/>
    <property type="match status" value="1"/>
</dbReference>
<evidence type="ECO:0008006" key="3">
    <source>
        <dbReference type="Google" id="ProtNLM"/>
    </source>
</evidence>
<evidence type="ECO:0000313" key="1">
    <source>
        <dbReference type="EMBL" id="KAJ1159577.1"/>
    </source>
</evidence>
<dbReference type="EMBL" id="JANPWB010000008">
    <property type="protein sequence ID" value="KAJ1159577.1"/>
    <property type="molecule type" value="Genomic_DNA"/>
</dbReference>
<dbReference type="Gene3D" id="2.40.70.10">
    <property type="entry name" value="Acid Proteases"/>
    <property type="match status" value="1"/>
</dbReference>
<proteinExistence type="predicted"/>
<protein>
    <recommendedName>
        <fullName evidence="3">Peptidase A2 domain-containing protein</fullName>
    </recommendedName>
</protein>
<evidence type="ECO:0000313" key="2">
    <source>
        <dbReference type="Proteomes" id="UP001066276"/>
    </source>
</evidence>
<gene>
    <name evidence="1" type="ORF">NDU88_000084</name>
</gene>
<name>A0AAV7S6K0_PLEWA</name>
<sequence length="158" mass="17411">MYSGEARRFSESTLVSLRGVDIEVLSALPPSLEKYRQNTKINGTELEALRDTGASVTMVAARLVPPDQMIPGVRHQVTSVDKVTKLHPVALVSLEWGGVTGPKKEVVSPATPLEGLLVYDLEMSPWTEVERLMQKCWVSLSGPTRAQTAQQRRQEEVA</sequence>
<dbReference type="SUPFAM" id="SSF50630">
    <property type="entry name" value="Acid proteases"/>
    <property type="match status" value="1"/>
</dbReference>
<accession>A0AAV7S6K0</accession>
<organism evidence="1 2">
    <name type="scientific">Pleurodeles waltl</name>
    <name type="common">Iberian ribbed newt</name>
    <dbReference type="NCBI Taxonomy" id="8319"/>
    <lineage>
        <taxon>Eukaryota</taxon>
        <taxon>Metazoa</taxon>
        <taxon>Chordata</taxon>
        <taxon>Craniata</taxon>
        <taxon>Vertebrata</taxon>
        <taxon>Euteleostomi</taxon>
        <taxon>Amphibia</taxon>
        <taxon>Batrachia</taxon>
        <taxon>Caudata</taxon>
        <taxon>Salamandroidea</taxon>
        <taxon>Salamandridae</taxon>
        <taxon>Pleurodelinae</taxon>
        <taxon>Pleurodeles</taxon>
    </lineage>
</organism>
<dbReference type="AlphaFoldDB" id="A0AAV7S6K0"/>